<dbReference type="AlphaFoldDB" id="A0A078B032"/>
<sequence length="84" mass="10073">MSIANKKDRDLSYDANEDLPVFKVNSVLDWLEYRKHQTVEHQKLIKLKQQSAINKLEELKKEQEKEDNDWATSKIKKLNKLIKY</sequence>
<dbReference type="EMBL" id="CCKQ01016151">
    <property type="protein sequence ID" value="CDW88030.1"/>
    <property type="molecule type" value="Genomic_DNA"/>
</dbReference>
<gene>
    <name evidence="1" type="primary">Contig13781.g14696</name>
    <name evidence="1" type="ORF">STYLEM_17145</name>
</gene>
<organism evidence="1 2">
    <name type="scientific">Stylonychia lemnae</name>
    <name type="common">Ciliate</name>
    <dbReference type="NCBI Taxonomy" id="5949"/>
    <lineage>
        <taxon>Eukaryota</taxon>
        <taxon>Sar</taxon>
        <taxon>Alveolata</taxon>
        <taxon>Ciliophora</taxon>
        <taxon>Intramacronucleata</taxon>
        <taxon>Spirotrichea</taxon>
        <taxon>Stichotrichia</taxon>
        <taxon>Sporadotrichida</taxon>
        <taxon>Oxytrichidae</taxon>
        <taxon>Stylonychinae</taxon>
        <taxon>Stylonychia</taxon>
    </lineage>
</organism>
<proteinExistence type="predicted"/>
<dbReference type="InParanoid" id="A0A078B032"/>
<dbReference type="Proteomes" id="UP000039865">
    <property type="component" value="Unassembled WGS sequence"/>
</dbReference>
<evidence type="ECO:0000313" key="1">
    <source>
        <dbReference type="EMBL" id="CDW88030.1"/>
    </source>
</evidence>
<accession>A0A078B032</accession>
<name>A0A078B032_STYLE</name>
<protein>
    <submittedName>
        <fullName evidence="1">Uncharacterized protein</fullName>
    </submittedName>
</protein>
<evidence type="ECO:0000313" key="2">
    <source>
        <dbReference type="Proteomes" id="UP000039865"/>
    </source>
</evidence>
<reference evidence="1 2" key="1">
    <citation type="submission" date="2014-06" db="EMBL/GenBank/DDBJ databases">
        <authorList>
            <person name="Swart Estienne"/>
        </authorList>
    </citation>
    <scope>NUCLEOTIDE SEQUENCE [LARGE SCALE GENOMIC DNA]</scope>
    <source>
        <strain evidence="1 2">130c</strain>
    </source>
</reference>
<keyword evidence="2" id="KW-1185">Reference proteome</keyword>